<protein>
    <submittedName>
        <fullName evidence="2">GNAT family N-acetyltransferase</fullName>
    </submittedName>
</protein>
<sequence>MSTLKDRLPATLATARLALATPALGHVREMAVLANNKAIHAVLSRLPHPYGESDGRFFVETIARGPEEFAWAIEHRGAFIGTIGLHLLPGRLPELGYWLGEPFWGQGFATEAGQAVVAAARAAGAPGLRSRALLDNHASRKVLGKLGFIDVGEDIDRTGTLTGRKVMQMRLEFGR</sequence>
<reference evidence="2 3" key="1">
    <citation type="submission" date="2021-08" db="EMBL/GenBank/DDBJ databases">
        <title>Devosia salina sp. nov., isolated from the South China Sea sediment.</title>
        <authorList>
            <person name="Zhou Z."/>
        </authorList>
    </citation>
    <scope>NUCLEOTIDE SEQUENCE [LARGE SCALE GENOMIC DNA]</scope>
    <source>
        <strain evidence="2 3">SCS-3</strain>
    </source>
</reference>
<dbReference type="RefSeq" id="WP_220305152.1">
    <property type="nucleotide sequence ID" value="NZ_CP080590.1"/>
</dbReference>
<dbReference type="SUPFAM" id="SSF55729">
    <property type="entry name" value="Acyl-CoA N-acyltransferases (Nat)"/>
    <property type="match status" value="1"/>
</dbReference>
<dbReference type="PROSITE" id="PS51186">
    <property type="entry name" value="GNAT"/>
    <property type="match status" value="1"/>
</dbReference>
<feature type="domain" description="N-acetyltransferase" evidence="1">
    <location>
        <begin position="25"/>
        <end position="172"/>
    </location>
</feature>
<evidence type="ECO:0000313" key="3">
    <source>
        <dbReference type="Proteomes" id="UP000825799"/>
    </source>
</evidence>
<keyword evidence="3" id="KW-1185">Reference proteome</keyword>
<dbReference type="PANTHER" id="PTHR43792">
    <property type="entry name" value="GNAT FAMILY, PUTATIVE (AFU_ORTHOLOGUE AFUA_3G00765)-RELATED-RELATED"/>
    <property type="match status" value="1"/>
</dbReference>
<organism evidence="2 3">
    <name type="scientific">Devosia salina</name>
    <dbReference type="NCBI Taxonomy" id="2860336"/>
    <lineage>
        <taxon>Bacteria</taxon>
        <taxon>Pseudomonadati</taxon>
        <taxon>Pseudomonadota</taxon>
        <taxon>Alphaproteobacteria</taxon>
        <taxon>Hyphomicrobiales</taxon>
        <taxon>Devosiaceae</taxon>
        <taxon>Devosia</taxon>
    </lineage>
</organism>
<dbReference type="InterPro" id="IPR051531">
    <property type="entry name" value="N-acetyltransferase"/>
</dbReference>
<accession>A0ABX8WJ45</accession>
<evidence type="ECO:0000259" key="1">
    <source>
        <dbReference type="PROSITE" id="PS51186"/>
    </source>
</evidence>
<evidence type="ECO:0000313" key="2">
    <source>
        <dbReference type="EMBL" id="QYO76687.1"/>
    </source>
</evidence>
<proteinExistence type="predicted"/>
<dbReference type="Proteomes" id="UP000825799">
    <property type="component" value="Chromosome"/>
</dbReference>
<dbReference type="Gene3D" id="3.40.630.30">
    <property type="match status" value="1"/>
</dbReference>
<name>A0ABX8WJ45_9HYPH</name>
<dbReference type="InterPro" id="IPR016181">
    <property type="entry name" value="Acyl_CoA_acyltransferase"/>
</dbReference>
<dbReference type="InterPro" id="IPR000182">
    <property type="entry name" value="GNAT_dom"/>
</dbReference>
<dbReference type="EMBL" id="CP080590">
    <property type="protein sequence ID" value="QYO76687.1"/>
    <property type="molecule type" value="Genomic_DNA"/>
</dbReference>
<dbReference type="Pfam" id="PF13302">
    <property type="entry name" value="Acetyltransf_3"/>
    <property type="match status" value="1"/>
</dbReference>
<gene>
    <name evidence="2" type="ORF">K1X15_19270</name>
</gene>